<protein>
    <submittedName>
        <fullName evidence="2">Uncharacterized protein</fullName>
    </submittedName>
</protein>
<keyword evidence="1" id="KW-1133">Transmembrane helix</keyword>
<evidence type="ECO:0000256" key="1">
    <source>
        <dbReference type="SAM" id="Phobius"/>
    </source>
</evidence>
<name>A0A0E9USP1_ANGAN</name>
<proteinExistence type="predicted"/>
<dbReference type="AlphaFoldDB" id="A0A0E9USP1"/>
<sequence>MEFMDPIIPVVSWLGSFCVLSFDVCVWLAVYAANNDSKKLPSVRIFVHFFFCS</sequence>
<reference evidence="2" key="1">
    <citation type="submission" date="2014-11" db="EMBL/GenBank/DDBJ databases">
        <authorList>
            <person name="Amaro Gonzalez C."/>
        </authorList>
    </citation>
    <scope>NUCLEOTIDE SEQUENCE</scope>
</reference>
<keyword evidence="1" id="KW-0472">Membrane</keyword>
<accession>A0A0E9USP1</accession>
<organism evidence="2">
    <name type="scientific">Anguilla anguilla</name>
    <name type="common">European freshwater eel</name>
    <name type="synonym">Muraena anguilla</name>
    <dbReference type="NCBI Taxonomy" id="7936"/>
    <lineage>
        <taxon>Eukaryota</taxon>
        <taxon>Metazoa</taxon>
        <taxon>Chordata</taxon>
        <taxon>Craniata</taxon>
        <taxon>Vertebrata</taxon>
        <taxon>Euteleostomi</taxon>
        <taxon>Actinopterygii</taxon>
        <taxon>Neopterygii</taxon>
        <taxon>Teleostei</taxon>
        <taxon>Anguilliformes</taxon>
        <taxon>Anguillidae</taxon>
        <taxon>Anguilla</taxon>
    </lineage>
</organism>
<reference evidence="2" key="2">
    <citation type="journal article" date="2015" name="Fish Shellfish Immunol.">
        <title>Early steps in the European eel (Anguilla anguilla)-Vibrio vulnificus interaction in the gills: Role of the RtxA13 toxin.</title>
        <authorList>
            <person name="Callol A."/>
            <person name="Pajuelo D."/>
            <person name="Ebbesson L."/>
            <person name="Teles M."/>
            <person name="MacKenzie S."/>
            <person name="Amaro C."/>
        </authorList>
    </citation>
    <scope>NUCLEOTIDE SEQUENCE</scope>
</reference>
<feature type="transmembrane region" description="Helical" evidence="1">
    <location>
        <begin position="12"/>
        <end position="34"/>
    </location>
</feature>
<keyword evidence="1" id="KW-0812">Transmembrane</keyword>
<evidence type="ECO:0000313" key="2">
    <source>
        <dbReference type="EMBL" id="JAH67988.1"/>
    </source>
</evidence>
<dbReference type="EMBL" id="GBXM01040589">
    <property type="protein sequence ID" value="JAH67988.1"/>
    <property type="molecule type" value="Transcribed_RNA"/>
</dbReference>